<dbReference type="PANTHER" id="PTHR34597:SF6">
    <property type="entry name" value="BLR6126 PROTEIN"/>
    <property type="match status" value="1"/>
</dbReference>
<evidence type="ECO:0000256" key="2">
    <source>
        <dbReference type="ARBA" id="ARBA00022692"/>
    </source>
</evidence>
<accession>A0ABW7F2L1</accession>
<organism evidence="7 8">
    <name type="scientific">Pelomonas parva</name>
    <dbReference type="NCBI Taxonomy" id="3299032"/>
    <lineage>
        <taxon>Bacteria</taxon>
        <taxon>Pseudomonadati</taxon>
        <taxon>Pseudomonadota</taxon>
        <taxon>Betaproteobacteria</taxon>
        <taxon>Burkholderiales</taxon>
        <taxon>Sphaerotilaceae</taxon>
        <taxon>Roseateles</taxon>
    </lineage>
</organism>
<dbReference type="PANTHER" id="PTHR34597">
    <property type="entry name" value="SLR1661 PROTEIN"/>
    <property type="match status" value="1"/>
</dbReference>
<evidence type="ECO:0000313" key="7">
    <source>
        <dbReference type="EMBL" id="MFG6429492.1"/>
    </source>
</evidence>
<dbReference type="RefSeq" id="WP_394476978.1">
    <property type="nucleotide sequence ID" value="NZ_JBIGHV010000002.1"/>
</dbReference>
<feature type="signal peptide" evidence="4">
    <location>
        <begin position="1"/>
        <end position="20"/>
    </location>
</feature>
<gene>
    <name evidence="7" type="ORF">ACG00Y_06200</name>
</gene>
<evidence type="ECO:0000313" key="8">
    <source>
        <dbReference type="Proteomes" id="UP001606210"/>
    </source>
</evidence>
<keyword evidence="2" id="KW-0812">Transmembrane</keyword>
<keyword evidence="1" id="KW-0472">Membrane</keyword>
<protein>
    <submittedName>
        <fullName evidence="7">ShlB/FhaC/HecB family hemolysin secretion/activation protein</fullName>
    </submittedName>
</protein>
<evidence type="ECO:0000256" key="4">
    <source>
        <dbReference type="SAM" id="SignalP"/>
    </source>
</evidence>
<evidence type="ECO:0000256" key="3">
    <source>
        <dbReference type="ARBA" id="ARBA00023237"/>
    </source>
</evidence>
<dbReference type="Gene3D" id="3.10.20.310">
    <property type="entry name" value="membrane protein fhac"/>
    <property type="match status" value="1"/>
</dbReference>
<keyword evidence="1" id="KW-1134">Transmembrane beta strand</keyword>
<evidence type="ECO:0000259" key="5">
    <source>
        <dbReference type="Pfam" id="PF03865"/>
    </source>
</evidence>
<dbReference type="Gene3D" id="2.40.160.50">
    <property type="entry name" value="membrane protein fhac: a member of the omp85/tpsb transporter family"/>
    <property type="match status" value="1"/>
</dbReference>
<dbReference type="InterPro" id="IPR005565">
    <property type="entry name" value="Hemolysn_activator_HlyB_C"/>
</dbReference>
<evidence type="ECO:0000256" key="1">
    <source>
        <dbReference type="ARBA" id="ARBA00022452"/>
    </source>
</evidence>
<dbReference type="InterPro" id="IPR051544">
    <property type="entry name" value="TPS_OM_transporter"/>
</dbReference>
<keyword evidence="8" id="KW-1185">Reference proteome</keyword>
<dbReference type="Pfam" id="PF03865">
    <property type="entry name" value="ShlB"/>
    <property type="match status" value="1"/>
</dbReference>
<feature type="domain" description="Polypeptide-transport-associated ShlB-type" evidence="6">
    <location>
        <begin position="28"/>
        <end position="103"/>
    </location>
</feature>
<comment type="caution">
    <text evidence="7">The sequence shown here is derived from an EMBL/GenBank/DDBJ whole genome shotgun (WGS) entry which is preliminary data.</text>
</comment>
<dbReference type="Proteomes" id="UP001606210">
    <property type="component" value="Unassembled WGS sequence"/>
</dbReference>
<feature type="chain" id="PRO_5046402049" evidence="4">
    <location>
        <begin position="21"/>
        <end position="539"/>
    </location>
</feature>
<reference evidence="7 8" key="1">
    <citation type="submission" date="2024-08" db="EMBL/GenBank/DDBJ databases">
        <authorList>
            <person name="Lu H."/>
        </authorList>
    </citation>
    <scope>NUCLEOTIDE SEQUENCE [LARGE SCALE GENOMIC DNA]</scope>
    <source>
        <strain evidence="7 8">LYH14W</strain>
    </source>
</reference>
<sequence>MSYRGLIALLLALAPLLAGAQGAPAPRFDILEFEVEGNTVLTAIAIEKALMPFMGPGRSIDDAEAARAALEKAYQSAGFLTVFVDLPEQRVDGGVIRLAVLEGRIERLAVTGARYYDQGVIRTQVAELAPGNVPNFNEVQRQLSQVNTGEERRVQPVLRPGRLPGTVEAELQVKDKLPLSATLEVSNANSANTTDERVTGSLRYDNLWQRGHSIGLTLTTAPTEPDQTTIALLNYGVPLAGGDSLSFYAVHSNTNIDALGGVKVLGKGNTVGLRYGINLGATERSNQSLALGLDYRDVEEQIKLGELSIAKPLRYLPLQASYTANWAVPGRQLQANVAMSVGLRPLLARRIDGCELEDGSIGNDDQFRCKRKGADGGFATLRFDLRHTEVFDSFSIAARVAGQLASQQLSSAEQFSLGGADSVRGYYEGAAAGDHGLLASLELRSANLATWLQRRHPGPAFEDLGELSVLAFVDAGRLDTINPDAGQNRRQPLLGTGVGLRFASRSGVNLDFQVARARKAVVGAPPPGRRVHARMAVKF</sequence>
<keyword evidence="3" id="KW-0998">Cell outer membrane</keyword>
<feature type="domain" description="Haemolysin activator HlyB C-terminal" evidence="5">
    <location>
        <begin position="171"/>
        <end position="502"/>
    </location>
</feature>
<proteinExistence type="predicted"/>
<evidence type="ECO:0000259" key="6">
    <source>
        <dbReference type="Pfam" id="PF08479"/>
    </source>
</evidence>
<dbReference type="Pfam" id="PF08479">
    <property type="entry name" value="POTRA_2"/>
    <property type="match status" value="1"/>
</dbReference>
<name>A0ABW7F2L1_9BURK</name>
<dbReference type="InterPro" id="IPR013686">
    <property type="entry name" value="Polypept-transport_assoc_ShlB"/>
</dbReference>
<dbReference type="EMBL" id="JBIGHV010000002">
    <property type="protein sequence ID" value="MFG6429492.1"/>
    <property type="molecule type" value="Genomic_DNA"/>
</dbReference>
<keyword evidence="4" id="KW-0732">Signal</keyword>